<evidence type="ECO:0000313" key="7">
    <source>
        <dbReference type="EMBL" id="EGX94619.1"/>
    </source>
</evidence>
<dbReference type="InterPro" id="IPR049704">
    <property type="entry name" value="Aminotrans_3_PPA_site"/>
</dbReference>
<dbReference type="InParanoid" id="G3JCF8"/>
<proteinExistence type="inferred from homology"/>
<dbReference type="FunFam" id="3.40.640.10:FF:000004">
    <property type="entry name" value="Acetylornithine aminotransferase"/>
    <property type="match status" value="1"/>
</dbReference>
<dbReference type="InterPro" id="IPR005814">
    <property type="entry name" value="Aminotrans_3"/>
</dbReference>
<feature type="compositionally biased region" description="Polar residues" evidence="5">
    <location>
        <begin position="603"/>
        <end position="640"/>
    </location>
</feature>
<dbReference type="InterPro" id="IPR001138">
    <property type="entry name" value="Zn2Cys6_DnaBD"/>
</dbReference>
<dbReference type="Proteomes" id="UP000001610">
    <property type="component" value="Unassembled WGS sequence"/>
</dbReference>
<dbReference type="CDD" id="cd00067">
    <property type="entry name" value="GAL4"/>
    <property type="match status" value="1"/>
</dbReference>
<dbReference type="GO" id="GO:0008270">
    <property type="term" value="F:zinc ion binding"/>
    <property type="evidence" value="ECO:0007669"/>
    <property type="project" value="InterPro"/>
</dbReference>
<dbReference type="Gene3D" id="3.40.640.10">
    <property type="entry name" value="Type I PLP-dependent aspartate aminotransferase-like (Major domain)"/>
    <property type="match status" value="1"/>
</dbReference>
<dbReference type="GO" id="GO:0008483">
    <property type="term" value="F:transaminase activity"/>
    <property type="evidence" value="ECO:0007669"/>
    <property type="project" value="UniProtKB-KW"/>
</dbReference>
<dbReference type="GO" id="GO:0030170">
    <property type="term" value="F:pyridoxal phosphate binding"/>
    <property type="evidence" value="ECO:0007669"/>
    <property type="project" value="InterPro"/>
</dbReference>
<evidence type="ECO:0000256" key="5">
    <source>
        <dbReference type="SAM" id="MobiDB-lite"/>
    </source>
</evidence>
<dbReference type="OrthoDB" id="5370478at2759"/>
<dbReference type="GO" id="GO:0003677">
    <property type="term" value="F:DNA binding"/>
    <property type="evidence" value="ECO:0007669"/>
    <property type="project" value="InterPro"/>
</dbReference>
<dbReference type="InterPro" id="IPR007219">
    <property type="entry name" value="XnlR_reg_dom"/>
</dbReference>
<feature type="region of interest" description="Disordered" evidence="5">
    <location>
        <begin position="596"/>
        <end position="662"/>
    </location>
</feature>
<accession>G3JCF8</accession>
<dbReference type="Pfam" id="PF04082">
    <property type="entry name" value="Fungal_trans"/>
    <property type="match status" value="1"/>
</dbReference>
<dbReference type="GO" id="GO:0000981">
    <property type="term" value="F:DNA-binding transcription factor activity, RNA polymerase II-specific"/>
    <property type="evidence" value="ECO:0007669"/>
    <property type="project" value="InterPro"/>
</dbReference>
<comment type="cofactor">
    <cofactor evidence="1">
        <name>pyridoxal 5'-phosphate</name>
        <dbReference type="ChEBI" id="CHEBI:597326"/>
    </cofactor>
</comment>
<dbReference type="PROSITE" id="PS00600">
    <property type="entry name" value="AA_TRANSFER_CLASS_3"/>
    <property type="match status" value="1"/>
</dbReference>
<dbReference type="NCBIfam" id="NF005685">
    <property type="entry name" value="PRK07483.1"/>
    <property type="match status" value="1"/>
</dbReference>
<keyword evidence="3" id="KW-0663">Pyridoxal phosphate</keyword>
<reference evidence="7 8" key="1">
    <citation type="journal article" date="2011" name="Genome Biol.">
        <title>Genome sequence of the insect pathogenic fungus Cordyceps militaris, a valued traditional Chinese medicine.</title>
        <authorList>
            <person name="Zheng P."/>
            <person name="Xia Y."/>
            <person name="Xiao G."/>
            <person name="Xiong C."/>
            <person name="Hu X."/>
            <person name="Zhang S."/>
            <person name="Zheng H."/>
            <person name="Huang Y."/>
            <person name="Zhou Y."/>
            <person name="Wang S."/>
            <person name="Zhao G.P."/>
            <person name="Liu X."/>
            <person name="St Leger R.J."/>
            <person name="Wang C."/>
        </authorList>
    </citation>
    <scope>NUCLEOTIDE SEQUENCE [LARGE SCALE GENOMIC DNA]</scope>
    <source>
        <strain evidence="7 8">CM01</strain>
    </source>
</reference>
<dbReference type="InterPro" id="IPR015424">
    <property type="entry name" value="PyrdxlP-dep_Trfase"/>
</dbReference>
<dbReference type="Gene3D" id="3.90.1150.10">
    <property type="entry name" value="Aspartate Aminotransferase, domain 1"/>
    <property type="match status" value="1"/>
</dbReference>
<sequence length="1207" mass="133794">MSPHSNADTPTPPPMGKRTVEGTHLMHRSLKVEPAMVESAKGLELHLSNGRTVLDACGGAAVAIIGHGNEEVTQAMIRQAGKVSYVHTQAYTTPAAEDLANFMLEGSPHGLEKAFFVSSGSEAVESALKLARQYFFEKGETDRVHFVSRKQSYHGNTMGSLSVSSNLARKVPYQDFGYQHVSHVSPAYAYRYKRDEETMADFTARLLEELENEFLKVGPSRVIAFVAESVGGATAGCVPPPPGYLRGVRAVCDRYGILLILDEIMCGTGRCGTYFAFEQDDVVPDLVTVAKGLGGGYCSIAAVLAHKRVVDVLRRGTSSFNHGHTYQAHPIACATALAVQQIVRRDGLVARCAAMGKLLEAKLRAELGACPSVGDIRGRGLFWAVEFVKDKTSKETFDPRIKFGIKVQQTAFEAGVAVYPGWTTVDGKRGDHILLAPPFTVTEDELDTIIGVVKAAITVQEQVYIQGPLATSFITRARLVATNADDPPMAGFGKDYKTLSREATSIPECNSHYHFRRISYYVVAISRLAVVLPCVPAYPATIAGECRILCPQSQALSEPRASKVKCLHTGTPPCQRCRRSNLDGCALMLPRTPVGKLKRKRTQQSTPSDVQSEVTWTNTPQQREAPVLQSTSNRGFSGSLQRRRSSSVHDSTGPYDKESVQSHISRLPAGTVMKCLNIFTNKFPELAILHLPSFIAELRSRGSKEATCLLSAVLAVTRSQPSVLHASWGEDLLQREHYALYAKDLLKDLILQPPNIQVVQALLIVTLHEWGTRDFHKAWVYCGVAVRIMQALHSLRVAPYPLDLTSERKTDATSVAIETRTYWACFIMDCMVNSGTYNPPMIPMSEMIKLKIPRPVGVVEFAFGPDPSCRGPRSDESYANHTTGILDITQGFEILVAGFDIWTQLMAFIFQDGRRAPGMCAPLNCPWVPGSPWFVTRDQLENWRANQHRKLYYPNNSVAVHMTLGYGETFAYLNLLYYVSTLMLHREYFPFLPTLESTPQGPVDHPMLEATAPDGWWDESARILFGAAENLAKILHESSECGVHLMTPFAGFCAFSAGYLNLYVYHFPRMNLGRSPQAKACMDMCLDYLYEFRKIWTIADGWIKTIQHASLLYSRAVENRSRYQGRTRTDFDVLHQSIHEFRGIDRSDQHTQEIDEADISRHSEAQRQSIHGIVPEVDTNTLLTQLLAEVSSNLDEQAEEVSLPATN</sequence>
<keyword evidence="7" id="KW-0808">Transferase</keyword>
<dbReference type="eggNOG" id="KOG1404">
    <property type="taxonomic scope" value="Eukaryota"/>
</dbReference>
<evidence type="ECO:0000256" key="1">
    <source>
        <dbReference type="ARBA" id="ARBA00001933"/>
    </source>
</evidence>
<evidence type="ECO:0000259" key="6">
    <source>
        <dbReference type="SMART" id="SM00906"/>
    </source>
</evidence>
<evidence type="ECO:0000256" key="3">
    <source>
        <dbReference type="ARBA" id="ARBA00022898"/>
    </source>
</evidence>
<dbReference type="VEuPathDB" id="FungiDB:CCM_02890"/>
<protein>
    <submittedName>
        <fullName evidence="7">Aminotransferase, putative</fullName>
    </submittedName>
</protein>
<dbReference type="CDD" id="cd12148">
    <property type="entry name" value="fungal_TF_MHR"/>
    <property type="match status" value="1"/>
</dbReference>
<dbReference type="SMART" id="SM00906">
    <property type="entry name" value="Fungal_trans"/>
    <property type="match status" value="1"/>
</dbReference>
<keyword evidence="4" id="KW-0539">Nucleus</keyword>
<dbReference type="InterPro" id="IPR015421">
    <property type="entry name" value="PyrdxlP-dep_Trfase_major"/>
</dbReference>
<dbReference type="SUPFAM" id="SSF53383">
    <property type="entry name" value="PLP-dependent transferases"/>
    <property type="match status" value="1"/>
</dbReference>
<dbReference type="InterPro" id="IPR015422">
    <property type="entry name" value="PyrdxlP-dep_Trfase_small"/>
</dbReference>
<dbReference type="KEGG" id="cmt:CCM_02890"/>
<dbReference type="PANTHER" id="PTHR43094">
    <property type="entry name" value="AMINOTRANSFERASE"/>
    <property type="match status" value="1"/>
</dbReference>
<dbReference type="EMBL" id="JH126400">
    <property type="protein sequence ID" value="EGX94619.1"/>
    <property type="molecule type" value="Genomic_DNA"/>
</dbReference>
<dbReference type="Pfam" id="PF00202">
    <property type="entry name" value="Aminotran_3"/>
    <property type="match status" value="1"/>
</dbReference>
<keyword evidence="8" id="KW-1185">Reference proteome</keyword>
<dbReference type="CDD" id="cd00610">
    <property type="entry name" value="OAT_like"/>
    <property type="match status" value="1"/>
</dbReference>
<name>G3JCF8_CORMM</name>
<feature type="domain" description="Xylanolytic transcriptional activator regulatory" evidence="6">
    <location>
        <begin position="778"/>
        <end position="859"/>
    </location>
</feature>
<gene>
    <name evidence="7" type="ORF">CCM_02890</name>
</gene>
<organism evidence="7 8">
    <name type="scientific">Cordyceps militaris (strain CM01)</name>
    <name type="common">Caterpillar fungus</name>
    <dbReference type="NCBI Taxonomy" id="983644"/>
    <lineage>
        <taxon>Eukaryota</taxon>
        <taxon>Fungi</taxon>
        <taxon>Dikarya</taxon>
        <taxon>Ascomycota</taxon>
        <taxon>Pezizomycotina</taxon>
        <taxon>Sordariomycetes</taxon>
        <taxon>Hypocreomycetidae</taxon>
        <taxon>Hypocreales</taxon>
        <taxon>Cordycipitaceae</taxon>
        <taxon>Cordyceps</taxon>
    </lineage>
</organism>
<dbReference type="AlphaFoldDB" id="G3JCF8"/>
<evidence type="ECO:0000313" key="8">
    <source>
        <dbReference type="Proteomes" id="UP000001610"/>
    </source>
</evidence>
<dbReference type="HOGENOM" id="CLU_270120_0_0_1"/>
<comment type="similarity">
    <text evidence="2">Belongs to the class-III pyridoxal-phosphate-dependent aminotransferase family.</text>
</comment>
<dbReference type="GeneID" id="18164917"/>
<dbReference type="GO" id="GO:0006351">
    <property type="term" value="P:DNA-templated transcription"/>
    <property type="evidence" value="ECO:0007669"/>
    <property type="project" value="InterPro"/>
</dbReference>
<dbReference type="PANTHER" id="PTHR43094:SF1">
    <property type="entry name" value="AMINOTRANSFERASE CLASS-III"/>
    <property type="match status" value="1"/>
</dbReference>
<dbReference type="STRING" id="983644.G3JCF8"/>
<keyword evidence="7" id="KW-0032">Aminotransferase</keyword>
<dbReference type="RefSeq" id="XP_006668105.1">
    <property type="nucleotide sequence ID" value="XM_006668042.1"/>
</dbReference>
<evidence type="ECO:0000256" key="4">
    <source>
        <dbReference type="ARBA" id="ARBA00023242"/>
    </source>
</evidence>
<dbReference type="GO" id="GO:0005829">
    <property type="term" value="C:cytosol"/>
    <property type="evidence" value="ECO:0007669"/>
    <property type="project" value="TreeGrafter"/>
</dbReference>
<evidence type="ECO:0000256" key="2">
    <source>
        <dbReference type="ARBA" id="ARBA00008954"/>
    </source>
</evidence>